<feature type="transmembrane region" description="Helical" evidence="1">
    <location>
        <begin position="90"/>
        <end position="109"/>
    </location>
</feature>
<keyword evidence="1" id="KW-0472">Membrane</keyword>
<dbReference type="EMBL" id="FOPJ01000006">
    <property type="protein sequence ID" value="SFG55110.1"/>
    <property type="molecule type" value="Genomic_DNA"/>
</dbReference>
<dbReference type="OrthoDB" id="4422170at2"/>
<protein>
    <submittedName>
        <fullName evidence="2">SdpI/YhfL protein family protein</fullName>
    </submittedName>
</protein>
<dbReference type="AlphaFoldDB" id="A0A1I2SQU9"/>
<feature type="transmembrane region" description="Helical" evidence="1">
    <location>
        <begin position="62"/>
        <end position="83"/>
    </location>
</feature>
<proteinExistence type="predicted"/>
<dbReference type="STRING" id="185761.SAMN05660282_01200"/>
<dbReference type="InterPro" id="IPR025962">
    <property type="entry name" value="SdpI/YhfL"/>
</dbReference>
<accession>A0A1I2SQU9</accession>
<organism evidence="2 3">
    <name type="scientific">Corynebacterium spheniscorum</name>
    <dbReference type="NCBI Taxonomy" id="185761"/>
    <lineage>
        <taxon>Bacteria</taxon>
        <taxon>Bacillati</taxon>
        <taxon>Actinomycetota</taxon>
        <taxon>Actinomycetes</taxon>
        <taxon>Mycobacteriales</taxon>
        <taxon>Corynebacteriaceae</taxon>
        <taxon>Corynebacterium</taxon>
    </lineage>
</organism>
<keyword evidence="3" id="KW-1185">Reference proteome</keyword>
<dbReference type="Pfam" id="PF13630">
    <property type="entry name" value="SdpI"/>
    <property type="match status" value="1"/>
</dbReference>
<dbReference type="RefSeq" id="WP_092285448.1">
    <property type="nucleotide sequence ID" value="NZ_FOPJ01000006.1"/>
</dbReference>
<keyword evidence="1" id="KW-0812">Transmembrane</keyword>
<name>A0A1I2SQU9_9CORY</name>
<evidence type="ECO:0000256" key="1">
    <source>
        <dbReference type="SAM" id="Phobius"/>
    </source>
</evidence>
<reference evidence="2 3" key="1">
    <citation type="submission" date="2016-10" db="EMBL/GenBank/DDBJ databases">
        <authorList>
            <person name="de Groot N.N."/>
        </authorList>
    </citation>
    <scope>NUCLEOTIDE SEQUENCE [LARGE SCALE GENOMIC DNA]</scope>
    <source>
        <strain>J11</strain>
        <strain evidence="3">PG 39</strain>
    </source>
</reference>
<keyword evidence="1" id="KW-1133">Transmembrane helix</keyword>
<gene>
    <name evidence="2" type="ORF">SAMN05660282_01200</name>
</gene>
<evidence type="ECO:0000313" key="3">
    <source>
        <dbReference type="Proteomes" id="UP000199065"/>
    </source>
</evidence>
<sequence length="124" mass="12531">MLLVAALNAALGLIIVGAVCLSIPKDAASGSISRNAAIGIRTRETKKTEEGWRAGHLAATPILTTTGKAGLIIAAVLVVLGFFGEKLSTLTITVGVLGYVVVIGGVLWAKVVANVAAKAANRLA</sequence>
<dbReference type="Proteomes" id="UP000199065">
    <property type="component" value="Unassembled WGS sequence"/>
</dbReference>
<evidence type="ECO:0000313" key="2">
    <source>
        <dbReference type="EMBL" id="SFG55110.1"/>
    </source>
</evidence>